<comment type="caution">
    <text evidence="1">The sequence shown here is derived from an EMBL/GenBank/DDBJ whole genome shotgun (WGS) entry which is preliminary data.</text>
</comment>
<keyword evidence="2" id="KW-1185">Reference proteome</keyword>
<proteinExistence type="predicted"/>
<gene>
    <name evidence="1" type="ORF">QE152_g34881</name>
</gene>
<reference evidence="1 2" key="1">
    <citation type="journal article" date="2024" name="BMC Genomics">
        <title>De novo assembly and annotation of Popillia japonica's genome with initial clues to its potential as an invasive pest.</title>
        <authorList>
            <person name="Cucini C."/>
            <person name="Boschi S."/>
            <person name="Funari R."/>
            <person name="Cardaioli E."/>
            <person name="Iannotti N."/>
            <person name="Marturano G."/>
            <person name="Paoli F."/>
            <person name="Bruttini M."/>
            <person name="Carapelli A."/>
            <person name="Frati F."/>
            <person name="Nardi F."/>
        </authorList>
    </citation>
    <scope>NUCLEOTIDE SEQUENCE [LARGE SCALE GENOMIC DNA]</scope>
    <source>
        <strain evidence="1">DMR45628</strain>
    </source>
</reference>
<dbReference type="EMBL" id="JASPKY010000565">
    <property type="protein sequence ID" value="KAK9692835.1"/>
    <property type="molecule type" value="Genomic_DNA"/>
</dbReference>
<sequence length="107" mass="11801">MVKSESKSNLNNRQLSVYTNTNVLSRRALHVSTGLNLSQLTATIAVPNPTETHDFQAPDAGNDAATVTEDMDQRVAGLSSDKDTKRKMQRLEKEDSISVQFVIMKGH</sequence>
<protein>
    <submittedName>
        <fullName evidence="1">Uncharacterized protein</fullName>
    </submittedName>
</protein>
<dbReference type="Proteomes" id="UP001458880">
    <property type="component" value="Unassembled WGS sequence"/>
</dbReference>
<evidence type="ECO:0000313" key="2">
    <source>
        <dbReference type="Proteomes" id="UP001458880"/>
    </source>
</evidence>
<accession>A0AAW1ITE4</accession>
<evidence type="ECO:0000313" key="1">
    <source>
        <dbReference type="EMBL" id="KAK9692835.1"/>
    </source>
</evidence>
<organism evidence="1 2">
    <name type="scientific">Popillia japonica</name>
    <name type="common">Japanese beetle</name>
    <dbReference type="NCBI Taxonomy" id="7064"/>
    <lineage>
        <taxon>Eukaryota</taxon>
        <taxon>Metazoa</taxon>
        <taxon>Ecdysozoa</taxon>
        <taxon>Arthropoda</taxon>
        <taxon>Hexapoda</taxon>
        <taxon>Insecta</taxon>
        <taxon>Pterygota</taxon>
        <taxon>Neoptera</taxon>
        <taxon>Endopterygota</taxon>
        <taxon>Coleoptera</taxon>
        <taxon>Polyphaga</taxon>
        <taxon>Scarabaeiformia</taxon>
        <taxon>Scarabaeidae</taxon>
        <taxon>Rutelinae</taxon>
        <taxon>Popillia</taxon>
    </lineage>
</organism>
<name>A0AAW1ITE4_POPJA</name>
<dbReference type="AlphaFoldDB" id="A0AAW1ITE4"/>